<feature type="transmembrane region" description="Helical" evidence="5">
    <location>
        <begin position="6"/>
        <end position="27"/>
    </location>
</feature>
<organism evidence="7 8">
    <name type="scientific">Sphaerulina musiva (strain SO2202)</name>
    <name type="common">Poplar stem canker fungus</name>
    <name type="synonym">Septoria musiva</name>
    <dbReference type="NCBI Taxonomy" id="692275"/>
    <lineage>
        <taxon>Eukaryota</taxon>
        <taxon>Fungi</taxon>
        <taxon>Dikarya</taxon>
        <taxon>Ascomycota</taxon>
        <taxon>Pezizomycotina</taxon>
        <taxon>Dothideomycetes</taxon>
        <taxon>Dothideomycetidae</taxon>
        <taxon>Mycosphaerellales</taxon>
        <taxon>Mycosphaerellaceae</taxon>
        <taxon>Sphaerulina</taxon>
    </lineage>
</organism>
<dbReference type="GO" id="GO:0003865">
    <property type="term" value="F:3-oxo-5-alpha-steroid 4-dehydrogenase activity"/>
    <property type="evidence" value="ECO:0007669"/>
    <property type="project" value="TreeGrafter"/>
</dbReference>
<dbReference type="GO" id="GO:0016095">
    <property type="term" value="P:polyprenol catabolic process"/>
    <property type="evidence" value="ECO:0007669"/>
    <property type="project" value="UniProtKB-UniRule"/>
</dbReference>
<dbReference type="GO" id="GO:0102389">
    <property type="term" value="F:polyprenol reductase activity"/>
    <property type="evidence" value="ECO:0007669"/>
    <property type="project" value="UniProtKB-UniRule"/>
</dbReference>
<dbReference type="UniPathway" id="UPA00378"/>
<protein>
    <recommendedName>
        <fullName evidence="5">Polyprenal reductase</fullName>
        <ecNumber evidence="5">1.3.1.94</ecNumber>
    </recommendedName>
</protein>
<sequence>MGALLLLRGAYLGAAIVVLLVAAIPALRTRFLSYGARSDDTDATRRTTSTAQNASSPSATRLVTTLLDVLASIRVPHGWFASFYALSVAASLYWAVELISKGPAFTAIARSQLPLQRHSSASASMTVGQVQVAWLMMFLQGTRRLYECLCWSKPSAASMWIGHWALGMLFYLCTSVSIWIEGTAALHNHVFAMQDFTLRAPSLRIFLGVLAYILAAGLQHDCHAYLASLKASRNRRDGSAPSTDYSLPEHPAWNLSLSPHYFAECLIYLAIAIVAAPAHSVCNGTLLCALAFVAINLGVTADGTKKWYARKFGEEHTRSRSRMIPFIF</sequence>
<evidence type="ECO:0000256" key="1">
    <source>
        <dbReference type="ARBA" id="ARBA00004127"/>
    </source>
</evidence>
<dbReference type="Gene3D" id="1.20.120.1630">
    <property type="match status" value="1"/>
</dbReference>
<dbReference type="EMBL" id="KB456260">
    <property type="protein sequence ID" value="EMF17296.1"/>
    <property type="molecule type" value="Genomic_DNA"/>
</dbReference>
<dbReference type="RefSeq" id="XP_016765417.1">
    <property type="nucleotide sequence ID" value="XM_016909441.1"/>
</dbReference>
<dbReference type="GO" id="GO:0005789">
    <property type="term" value="C:endoplasmic reticulum membrane"/>
    <property type="evidence" value="ECO:0007669"/>
    <property type="project" value="UniProtKB-SubCell"/>
</dbReference>
<evidence type="ECO:0000256" key="2">
    <source>
        <dbReference type="ARBA" id="ARBA00022692"/>
    </source>
</evidence>
<keyword evidence="8" id="KW-1185">Reference proteome</keyword>
<dbReference type="GO" id="GO:0006488">
    <property type="term" value="P:dolichol-linked oligosaccharide biosynthetic process"/>
    <property type="evidence" value="ECO:0007669"/>
    <property type="project" value="UniProtKB-UniRule"/>
</dbReference>
<evidence type="ECO:0000256" key="4">
    <source>
        <dbReference type="ARBA" id="ARBA00023136"/>
    </source>
</evidence>
<dbReference type="PANTHER" id="PTHR14624">
    <property type="entry name" value="DFG10 PROTEIN"/>
    <property type="match status" value="1"/>
</dbReference>
<feature type="transmembrane region" description="Helical" evidence="5">
    <location>
        <begin position="78"/>
        <end position="96"/>
    </location>
</feature>
<dbReference type="GO" id="GO:0160198">
    <property type="term" value="F:polyprenal reductase activity"/>
    <property type="evidence" value="ECO:0007669"/>
    <property type="project" value="UniProtKB-EC"/>
</dbReference>
<dbReference type="InterPro" id="IPR039698">
    <property type="entry name" value="Dfg10/SRD5A3"/>
</dbReference>
<name>N1QJ87_SPHMS</name>
<keyword evidence="3 5" id="KW-1133">Transmembrane helix</keyword>
<dbReference type="Pfam" id="PF02544">
    <property type="entry name" value="Steroid_dh"/>
    <property type="match status" value="1"/>
</dbReference>
<feature type="domain" description="3-oxo-5-alpha-steroid 4-dehydrogenase C-terminal" evidence="6">
    <location>
        <begin position="200"/>
        <end position="328"/>
    </location>
</feature>
<feature type="transmembrane region" description="Helical" evidence="5">
    <location>
        <begin position="205"/>
        <end position="226"/>
    </location>
</feature>
<dbReference type="PANTHER" id="PTHR14624:SF0">
    <property type="entry name" value="POLYPRENOL REDUCTASE"/>
    <property type="match status" value="1"/>
</dbReference>
<keyword evidence="2 5" id="KW-0812">Transmembrane</keyword>
<keyword evidence="4 5" id="KW-0472">Membrane</keyword>
<dbReference type="OMA" id="RFYETNF"/>
<dbReference type="AlphaFoldDB" id="N1QJ87"/>
<evidence type="ECO:0000313" key="7">
    <source>
        <dbReference type="EMBL" id="EMF17296.1"/>
    </source>
</evidence>
<feature type="transmembrane region" description="Helical" evidence="5">
    <location>
        <begin position="121"/>
        <end position="139"/>
    </location>
</feature>
<dbReference type="eggNOG" id="KOG1640">
    <property type="taxonomic scope" value="Eukaryota"/>
</dbReference>
<comment type="pathway">
    <text evidence="5">Protein modification; protein glycosylation.</text>
</comment>
<evidence type="ECO:0000313" key="8">
    <source>
        <dbReference type="Proteomes" id="UP000016931"/>
    </source>
</evidence>
<evidence type="ECO:0000256" key="5">
    <source>
        <dbReference type="RuleBase" id="RU367081"/>
    </source>
</evidence>
<dbReference type="STRING" id="692275.N1QJ87"/>
<feature type="transmembrane region" description="Helical" evidence="5">
    <location>
        <begin position="284"/>
        <end position="301"/>
    </location>
</feature>
<dbReference type="EC" id="1.3.1.94" evidence="5"/>
<keyword evidence="5" id="KW-0256">Endoplasmic reticulum</keyword>
<evidence type="ECO:0000256" key="3">
    <source>
        <dbReference type="ARBA" id="ARBA00022989"/>
    </source>
</evidence>
<gene>
    <name evidence="7" type="ORF">SEPMUDRAFT_57560</name>
</gene>
<dbReference type="GeneID" id="27906578"/>
<dbReference type="HOGENOM" id="CLU_044409_0_1_1"/>
<dbReference type="PROSITE" id="PS50244">
    <property type="entry name" value="S5A_REDUCTASE"/>
    <property type="match status" value="1"/>
</dbReference>
<comment type="subcellular location">
    <subcellularLocation>
        <location evidence="1">Endomembrane system</location>
        <topology evidence="1">Multi-pass membrane protein</topology>
    </subcellularLocation>
    <subcellularLocation>
        <location evidence="5">Endoplasmic reticulum membrane</location>
    </subcellularLocation>
</comment>
<keyword evidence="5" id="KW-0560">Oxidoreductase</keyword>
<reference evidence="7 8" key="1">
    <citation type="journal article" date="2012" name="PLoS Pathog.">
        <title>Diverse lifestyles and strategies of plant pathogenesis encoded in the genomes of eighteen Dothideomycetes fungi.</title>
        <authorList>
            <person name="Ohm R.A."/>
            <person name="Feau N."/>
            <person name="Henrissat B."/>
            <person name="Schoch C.L."/>
            <person name="Horwitz B.A."/>
            <person name="Barry K.W."/>
            <person name="Condon B.J."/>
            <person name="Copeland A.C."/>
            <person name="Dhillon B."/>
            <person name="Glaser F."/>
            <person name="Hesse C.N."/>
            <person name="Kosti I."/>
            <person name="LaButti K."/>
            <person name="Lindquist E.A."/>
            <person name="Lucas S."/>
            <person name="Salamov A.A."/>
            <person name="Bradshaw R.E."/>
            <person name="Ciuffetti L."/>
            <person name="Hamelin R.C."/>
            <person name="Kema G.H.J."/>
            <person name="Lawrence C."/>
            <person name="Scott J.A."/>
            <person name="Spatafora J.W."/>
            <person name="Turgeon B.G."/>
            <person name="de Wit P.J.G.M."/>
            <person name="Zhong S."/>
            <person name="Goodwin S.B."/>
            <person name="Grigoriev I.V."/>
        </authorList>
    </citation>
    <scope>NUCLEOTIDE SEQUENCE [LARGE SCALE GENOMIC DNA]</scope>
    <source>
        <strain evidence="7 8">SO2202</strain>
    </source>
</reference>
<feature type="transmembrane region" description="Helical" evidence="5">
    <location>
        <begin position="160"/>
        <end position="180"/>
    </location>
</feature>
<accession>N1QJ87</accession>
<comment type="catalytic activity">
    <reaction evidence="5">
        <text>a di-trans,poly-cis-dolichal + NADP(+) = a di-trans,poly-cis-polyprenal + NADPH + H(+)</text>
        <dbReference type="Rhea" id="RHEA:80727"/>
        <dbReference type="Rhea" id="RHEA-COMP:19536"/>
        <dbReference type="Rhea" id="RHEA-COMP:19537"/>
        <dbReference type="ChEBI" id="CHEBI:15378"/>
        <dbReference type="ChEBI" id="CHEBI:57783"/>
        <dbReference type="ChEBI" id="CHEBI:58349"/>
        <dbReference type="ChEBI" id="CHEBI:231623"/>
        <dbReference type="ChEBI" id="CHEBI:231637"/>
        <dbReference type="EC" id="1.3.1.94"/>
    </reaction>
    <physiologicalReaction direction="right-to-left" evidence="5">
        <dbReference type="Rhea" id="RHEA:80729"/>
    </physiologicalReaction>
</comment>
<keyword evidence="5" id="KW-0521">NADP</keyword>
<comment type="similarity">
    <text evidence="5">Belongs to the steroid 5-alpha reductase family. Polyprenal reductase subfamily.</text>
</comment>
<dbReference type="OrthoDB" id="541710at2759"/>
<comment type="function">
    <text evidence="5">Plays a key role in early steps of protein N-linked glycosylation by being involved in the conversion of polyprenol into dolichol. Acts as a polyprenal reductase that mediates the reduction of polyprenal into dolichal in a NADP-dependent mechanism. Dolichols are required for the synthesis of dolichol-linked monosaccharides and the oligosaccharide precursor used for N-glycosylation.</text>
</comment>
<evidence type="ECO:0000259" key="6">
    <source>
        <dbReference type="Pfam" id="PF02544"/>
    </source>
</evidence>
<dbReference type="InterPro" id="IPR001104">
    <property type="entry name" value="3-oxo-5_a-steroid_4-DH_C"/>
</dbReference>
<dbReference type="Proteomes" id="UP000016931">
    <property type="component" value="Unassembled WGS sequence"/>
</dbReference>
<proteinExistence type="inferred from homology"/>